<dbReference type="EMBL" id="AP003808">
    <property type="protein sequence ID" value="BAC83083.1"/>
    <property type="molecule type" value="Genomic_DNA"/>
</dbReference>
<name>Q6ZL84_ORYSJ</name>
<protein>
    <submittedName>
        <fullName evidence="1">Uncharacterized protein</fullName>
    </submittedName>
</protein>
<organism evidence="1 2">
    <name type="scientific">Oryza sativa subsp. japonica</name>
    <name type="common">Rice</name>
    <dbReference type="NCBI Taxonomy" id="39947"/>
    <lineage>
        <taxon>Eukaryota</taxon>
        <taxon>Viridiplantae</taxon>
        <taxon>Streptophyta</taxon>
        <taxon>Embryophyta</taxon>
        <taxon>Tracheophyta</taxon>
        <taxon>Spermatophyta</taxon>
        <taxon>Magnoliopsida</taxon>
        <taxon>Liliopsida</taxon>
        <taxon>Poales</taxon>
        <taxon>Poaceae</taxon>
        <taxon>BOP clade</taxon>
        <taxon>Oryzoideae</taxon>
        <taxon>Oryzeae</taxon>
        <taxon>Oryzinae</taxon>
        <taxon>Oryza</taxon>
        <taxon>Oryza sativa</taxon>
    </lineage>
</organism>
<evidence type="ECO:0000313" key="1">
    <source>
        <dbReference type="EMBL" id="BAC83083.1"/>
    </source>
</evidence>
<dbReference type="AlphaFoldDB" id="Q6ZL84"/>
<sequence>MMTTMTTVARVATTMAASCVRADLAALDSRLADPPLRASATTTTMMTMAPMARATTKTVASCARADPAGLVSGAADGDERVDRRVPVLRLVAPRVLLHHRRPQDAGYSFGDAVRRWQACGLGFHNFSEFYFIF</sequence>
<reference evidence="2" key="1">
    <citation type="journal article" date="2005" name="Nature">
        <title>The map-based sequence of the rice genome.</title>
        <authorList>
            <consortium name="International rice genome sequencing project (IRGSP)"/>
            <person name="Matsumoto T."/>
            <person name="Wu J."/>
            <person name="Kanamori H."/>
            <person name="Katayose Y."/>
            <person name="Fujisawa M."/>
            <person name="Namiki N."/>
            <person name="Mizuno H."/>
            <person name="Yamamoto K."/>
            <person name="Antonio B.A."/>
            <person name="Baba T."/>
            <person name="Sakata K."/>
            <person name="Nagamura Y."/>
            <person name="Aoki H."/>
            <person name="Arikawa K."/>
            <person name="Arita K."/>
            <person name="Bito T."/>
            <person name="Chiden Y."/>
            <person name="Fujitsuka N."/>
            <person name="Fukunaka R."/>
            <person name="Hamada M."/>
            <person name="Harada C."/>
            <person name="Hayashi A."/>
            <person name="Hijishita S."/>
            <person name="Honda M."/>
            <person name="Hosokawa S."/>
            <person name="Ichikawa Y."/>
            <person name="Idonuma A."/>
            <person name="Iijima M."/>
            <person name="Ikeda M."/>
            <person name="Ikeno M."/>
            <person name="Ito K."/>
            <person name="Ito S."/>
            <person name="Ito T."/>
            <person name="Ito Y."/>
            <person name="Ito Y."/>
            <person name="Iwabuchi A."/>
            <person name="Kamiya K."/>
            <person name="Karasawa W."/>
            <person name="Kurita K."/>
            <person name="Katagiri S."/>
            <person name="Kikuta A."/>
            <person name="Kobayashi H."/>
            <person name="Kobayashi N."/>
            <person name="Machita K."/>
            <person name="Maehara T."/>
            <person name="Masukawa M."/>
            <person name="Mizubayashi T."/>
            <person name="Mukai Y."/>
            <person name="Nagasaki H."/>
            <person name="Nagata Y."/>
            <person name="Naito S."/>
            <person name="Nakashima M."/>
            <person name="Nakama Y."/>
            <person name="Nakamichi Y."/>
            <person name="Nakamura M."/>
            <person name="Meguro A."/>
            <person name="Negishi M."/>
            <person name="Ohta I."/>
            <person name="Ohta T."/>
            <person name="Okamoto M."/>
            <person name="Ono N."/>
            <person name="Saji S."/>
            <person name="Sakaguchi M."/>
            <person name="Sakai K."/>
            <person name="Shibata M."/>
            <person name="Shimokawa T."/>
            <person name="Song J."/>
            <person name="Takazaki Y."/>
            <person name="Terasawa K."/>
            <person name="Tsugane M."/>
            <person name="Tsuji K."/>
            <person name="Ueda S."/>
            <person name="Waki K."/>
            <person name="Yamagata H."/>
            <person name="Yamamoto M."/>
            <person name="Yamamoto S."/>
            <person name="Yamane H."/>
            <person name="Yoshiki S."/>
            <person name="Yoshihara R."/>
            <person name="Yukawa K."/>
            <person name="Zhong H."/>
            <person name="Yano M."/>
            <person name="Yuan Q."/>
            <person name="Ouyang S."/>
            <person name="Liu J."/>
            <person name="Jones K.M."/>
            <person name="Gansberger K."/>
            <person name="Moffat K."/>
            <person name="Hill J."/>
            <person name="Bera J."/>
            <person name="Fadrosh D."/>
            <person name="Jin S."/>
            <person name="Johri S."/>
            <person name="Kim M."/>
            <person name="Overton L."/>
            <person name="Reardon M."/>
            <person name="Tsitrin T."/>
            <person name="Vuong H."/>
            <person name="Weaver B."/>
            <person name="Ciecko A."/>
            <person name="Tallon L."/>
            <person name="Jackson J."/>
            <person name="Pai G."/>
            <person name="Aken S.V."/>
            <person name="Utterback T."/>
            <person name="Reidmuller S."/>
            <person name="Feldblyum T."/>
            <person name="Hsiao J."/>
            <person name="Zismann V."/>
            <person name="Iobst S."/>
            <person name="de Vazeille A.R."/>
            <person name="Buell C.R."/>
            <person name="Ying K."/>
            <person name="Li Y."/>
            <person name="Lu T."/>
            <person name="Huang Y."/>
            <person name="Zhao Q."/>
            <person name="Feng Q."/>
            <person name="Zhang L."/>
            <person name="Zhu J."/>
            <person name="Weng Q."/>
            <person name="Mu J."/>
            <person name="Lu Y."/>
            <person name="Fan D."/>
            <person name="Liu Y."/>
            <person name="Guan J."/>
            <person name="Zhang Y."/>
            <person name="Yu S."/>
            <person name="Liu X."/>
            <person name="Zhang Y."/>
            <person name="Hong G."/>
            <person name="Han B."/>
            <person name="Choisne N."/>
            <person name="Demange N."/>
            <person name="Orjeda G."/>
            <person name="Samain S."/>
            <person name="Cattolico L."/>
            <person name="Pelletier E."/>
            <person name="Couloux A."/>
            <person name="Segurens B."/>
            <person name="Wincker P."/>
            <person name="D'Hont A."/>
            <person name="Scarpelli C."/>
            <person name="Weissenbach J."/>
            <person name="Salanoubat M."/>
            <person name="Quetier F."/>
            <person name="Yu Y."/>
            <person name="Kim H.R."/>
            <person name="Rambo T."/>
            <person name="Currie J."/>
            <person name="Collura K."/>
            <person name="Luo M."/>
            <person name="Yang T."/>
            <person name="Ammiraju J.S.S."/>
            <person name="Engler F."/>
            <person name="Soderlund C."/>
            <person name="Wing R.A."/>
            <person name="Palmer L.E."/>
            <person name="de la Bastide M."/>
            <person name="Spiegel L."/>
            <person name="Nascimento L."/>
            <person name="Zutavern T."/>
            <person name="O'Shaughnessy A."/>
            <person name="Dike S."/>
            <person name="Dedhia N."/>
            <person name="Preston R."/>
            <person name="Balija V."/>
            <person name="McCombie W.R."/>
            <person name="Chow T."/>
            <person name="Chen H."/>
            <person name="Chung M."/>
            <person name="Chen C."/>
            <person name="Shaw J."/>
            <person name="Wu H."/>
            <person name="Hsiao K."/>
            <person name="Chao Y."/>
            <person name="Chu M."/>
            <person name="Cheng C."/>
            <person name="Hour A."/>
            <person name="Lee P."/>
            <person name="Lin S."/>
            <person name="Lin Y."/>
            <person name="Liou J."/>
            <person name="Liu S."/>
            <person name="Hsing Y."/>
            <person name="Raghuvanshi S."/>
            <person name="Mohanty A."/>
            <person name="Bharti A.K."/>
            <person name="Gaur A."/>
            <person name="Gupta V."/>
            <person name="Kumar D."/>
            <person name="Ravi V."/>
            <person name="Vij S."/>
            <person name="Kapur A."/>
            <person name="Khurana P."/>
            <person name="Khurana P."/>
            <person name="Khurana J.P."/>
            <person name="Tyagi A.K."/>
            <person name="Gaikwad K."/>
            <person name="Singh A."/>
            <person name="Dalal V."/>
            <person name="Srivastava S."/>
            <person name="Dixit A."/>
            <person name="Pal A.K."/>
            <person name="Ghazi I.A."/>
            <person name="Yadav M."/>
            <person name="Pandit A."/>
            <person name="Bhargava A."/>
            <person name="Sureshbabu K."/>
            <person name="Batra K."/>
            <person name="Sharma T.R."/>
            <person name="Mohapatra T."/>
            <person name="Singh N.K."/>
            <person name="Messing J."/>
            <person name="Nelson A.B."/>
            <person name="Fuks G."/>
            <person name="Kavchok S."/>
            <person name="Keizer G."/>
            <person name="Linton E."/>
            <person name="Llaca V."/>
            <person name="Song R."/>
            <person name="Tanyolac B."/>
            <person name="Young S."/>
            <person name="Ho-Il K."/>
            <person name="Hahn J.H."/>
            <person name="Sangsakoo G."/>
            <person name="Vanavichit A."/>
            <person name="de Mattos Luiz.A.T."/>
            <person name="Zimmer P.D."/>
            <person name="Malone G."/>
            <person name="Dellagostin O."/>
            <person name="de Oliveira A.C."/>
            <person name="Bevan M."/>
            <person name="Bancroft I."/>
            <person name="Minx P."/>
            <person name="Cordum H."/>
            <person name="Wilson R."/>
            <person name="Cheng Z."/>
            <person name="Jin W."/>
            <person name="Jiang J."/>
            <person name="Leong S.A."/>
            <person name="Iwama H."/>
            <person name="Gojobori T."/>
            <person name="Itoh T."/>
            <person name="Niimura Y."/>
            <person name="Fujii Y."/>
            <person name="Habara T."/>
            <person name="Sakai H."/>
            <person name="Sato Y."/>
            <person name="Wilson G."/>
            <person name="Kumar K."/>
            <person name="McCouch S."/>
            <person name="Juretic N."/>
            <person name="Hoen D."/>
            <person name="Wright S."/>
            <person name="Bruskiewich R."/>
            <person name="Bureau T."/>
            <person name="Miyao A."/>
            <person name="Hirochika H."/>
            <person name="Nishikawa T."/>
            <person name="Kadowaki K."/>
            <person name="Sugiura M."/>
            <person name="Burr B."/>
            <person name="Sasaki T."/>
        </authorList>
    </citation>
    <scope>NUCLEOTIDE SEQUENCE [LARGE SCALE GENOMIC DNA]</scope>
    <source>
        <strain evidence="2">cv. Nipponbare</strain>
    </source>
</reference>
<gene>
    <name evidence="1" type="primary">OJ1115_C05.5</name>
</gene>
<dbReference type="Proteomes" id="UP000000763">
    <property type="component" value="Chromosome 7"/>
</dbReference>
<evidence type="ECO:0000313" key="2">
    <source>
        <dbReference type="Proteomes" id="UP000000763"/>
    </source>
</evidence>
<accession>Q6ZL84</accession>
<proteinExistence type="predicted"/>
<reference evidence="2" key="2">
    <citation type="journal article" date="2008" name="Nucleic Acids Res.">
        <title>The rice annotation project database (RAP-DB): 2008 update.</title>
        <authorList>
            <consortium name="The rice annotation project (RAP)"/>
        </authorList>
    </citation>
    <scope>GENOME REANNOTATION</scope>
    <source>
        <strain evidence="2">cv. Nipponbare</strain>
    </source>
</reference>